<sequence>MTVLAKAPRSLRLQSMQAEHGFVPSLNGLRAISILIVFLSHTISSKFFPGGFGVRVFFLISGFLIARLLYAEWKAQSSIDLKGFYIRRFFRLYPVVIVYCAVVLFIYSQTNPNGIVWQEPTSALLYYANYYYSHLSQTGHTGGTMPFAIFWSLSVEEHFYIIFPIMFVFLRADPRKMSLVCVAILILCVSLRLAVATARPDLLSTHVFYYETQYQFDSIAFGVLLASLCEYDAGQALLRRLLTPPVIGLALALLIVGFAIRSEFFRETIRYTLLSAAVLIVIVNVLFSEKFSAVQVVLNTSLLDWIGRLSYSIYVWHYAARSMLSVSSGEWWQNFVLWSTVTLLASAASYYFIEQPISEFRHRFSYRAQKHATTR</sequence>
<feature type="transmembrane region" description="Helical" evidence="1">
    <location>
        <begin position="90"/>
        <end position="107"/>
    </location>
</feature>
<evidence type="ECO:0000256" key="1">
    <source>
        <dbReference type="SAM" id="Phobius"/>
    </source>
</evidence>
<protein>
    <submittedName>
        <fullName evidence="3">O-acetyltransferase OatA</fullName>
    </submittedName>
</protein>
<dbReference type="InterPro" id="IPR002656">
    <property type="entry name" value="Acyl_transf_3_dom"/>
</dbReference>
<feature type="transmembrane region" description="Helical" evidence="1">
    <location>
        <begin position="148"/>
        <end position="170"/>
    </location>
</feature>
<feature type="transmembrane region" description="Helical" evidence="1">
    <location>
        <begin position="331"/>
        <end position="353"/>
    </location>
</feature>
<organism evidence="3 4">
    <name type="scientific">Methylobacterium thuringiense</name>
    <dbReference type="NCBI Taxonomy" id="1003091"/>
    <lineage>
        <taxon>Bacteria</taxon>
        <taxon>Pseudomonadati</taxon>
        <taxon>Pseudomonadota</taxon>
        <taxon>Alphaproteobacteria</taxon>
        <taxon>Hyphomicrobiales</taxon>
        <taxon>Methylobacteriaceae</taxon>
        <taxon>Methylobacterium</taxon>
    </lineage>
</organism>
<gene>
    <name evidence="3" type="primary">oatA_2</name>
    <name evidence="3" type="ORF">EKPJFOCH_4207</name>
</gene>
<keyword evidence="4" id="KW-1185">Reference proteome</keyword>
<dbReference type="PANTHER" id="PTHR23028">
    <property type="entry name" value="ACETYLTRANSFERASE"/>
    <property type="match status" value="1"/>
</dbReference>
<feature type="transmembrane region" description="Helical" evidence="1">
    <location>
        <begin position="52"/>
        <end position="70"/>
    </location>
</feature>
<feature type="domain" description="Acyltransferase 3" evidence="2">
    <location>
        <begin position="24"/>
        <end position="351"/>
    </location>
</feature>
<dbReference type="Pfam" id="PF01757">
    <property type="entry name" value="Acyl_transf_3"/>
    <property type="match status" value="1"/>
</dbReference>
<dbReference type="EMBL" id="BPRA01000026">
    <property type="protein sequence ID" value="GJE57689.1"/>
    <property type="molecule type" value="Genomic_DNA"/>
</dbReference>
<reference evidence="3" key="1">
    <citation type="journal article" date="2021" name="Front. Microbiol.">
        <title>Comprehensive Comparative Genomics and Phenotyping of Methylobacterium Species.</title>
        <authorList>
            <person name="Alessa O."/>
            <person name="Ogura Y."/>
            <person name="Fujitani Y."/>
            <person name="Takami H."/>
            <person name="Hayashi T."/>
            <person name="Sahin N."/>
            <person name="Tani A."/>
        </authorList>
    </citation>
    <scope>NUCLEOTIDE SEQUENCE</scope>
    <source>
        <strain evidence="3">DSM 23674</strain>
    </source>
</reference>
<keyword evidence="1" id="KW-0472">Membrane</keyword>
<evidence type="ECO:0000313" key="3">
    <source>
        <dbReference type="EMBL" id="GJE57689.1"/>
    </source>
</evidence>
<reference evidence="3" key="2">
    <citation type="submission" date="2021-08" db="EMBL/GenBank/DDBJ databases">
        <authorList>
            <person name="Tani A."/>
            <person name="Ola A."/>
            <person name="Ogura Y."/>
            <person name="Katsura K."/>
            <person name="Hayashi T."/>
        </authorList>
    </citation>
    <scope>NUCLEOTIDE SEQUENCE</scope>
    <source>
        <strain evidence="3">DSM 23674</strain>
    </source>
</reference>
<feature type="transmembrane region" description="Helical" evidence="1">
    <location>
        <begin position="177"/>
        <end position="195"/>
    </location>
</feature>
<dbReference type="InterPro" id="IPR050879">
    <property type="entry name" value="Acyltransferase_3"/>
</dbReference>
<accession>A0ABQ4TQQ1</accession>
<feature type="transmembrane region" description="Helical" evidence="1">
    <location>
        <begin position="21"/>
        <end position="40"/>
    </location>
</feature>
<dbReference type="PANTHER" id="PTHR23028:SF53">
    <property type="entry name" value="ACYL_TRANSF_3 DOMAIN-CONTAINING PROTEIN"/>
    <property type="match status" value="1"/>
</dbReference>
<keyword evidence="1" id="KW-1133">Transmembrane helix</keyword>
<proteinExistence type="predicted"/>
<comment type="caution">
    <text evidence="3">The sequence shown here is derived from an EMBL/GenBank/DDBJ whole genome shotgun (WGS) entry which is preliminary data.</text>
</comment>
<name>A0ABQ4TQQ1_9HYPH</name>
<dbReference type="Proteomes" id="UP001055101">
    <property type="component" value="Unassembled WGS sequence"/>
</dbReference>
<feature type="transmembrane region" description="Helical" evidence="1">
    <location>
        <begin position="241"/>
        <end position="262"/>
    </location>
</feature>
<evidence type="ECO:0000313" key="4">
    <source>
        <dbReference type="Proteomes" id="UP001055101"/>
    </source>
</evidence>
<evidence type="ECO:0000259" key="2">
    <source>
        <dbReference type="Pfam" id="PF01757"/>
    </source>
</evidence>
<feature type="transmembrane region" description="Helical" evidence="1">
    <location>
        <begin position="268"/>
        <end position="287"/>
    </location>
</feature>
<keyword evidence="1" id="KW-0812">Transmembrane</keyword>